<gene>
    <name evidence="6" type="ORF">FM038_017555</name>
</gene>
<dbReference type="RefSeq" id="WP_142874637.1">
    <property type="nucleotide sequence ID" value="NZ_CP045503.2"/>
</dbReference>
<keyword evidence="2 6" id="KW-0418">Kinase</keyword>
<keyword evidence="4" id="KW-0812">Transmembrane</keyword>
<feature type="transmembrane region" description="Helical" evidence="4">
    <location>
        <begin position="124"/>
        <end position="142"/>
    </location>
</feature>
<evidence type="ECO:0000313" key="6">
    <source>
        <dbReference type="EMBL" id="QPG59017.1"/>
    </source>
</evidence>
<sequence length="371" mass="40994">MLTLAGAGTWALVTWLALSQTLSPIARVITGSGYVSFLILFLLISTHFLYKYSQRTSRLVVYSQAILTLILIRYDANMITPILLVIWASQLPGLVSKRLAIFSLLSVNLIFYLIHNLNHESTSAGFTVLIYMGFQFFAYSSSQARLSEADARMQQEILNQQLIATRSLLSQSSQHQERVRISRDLHDILGHQLTALSLQLEVLSHKVSEETKSEVEQSKQLAKELLSSIRAVVKKQRDIVGLDLSPAIKALMNRLPGITLNISNLPPLTSTELAQDLVLILQEGISNAVRHGQANTLWLDMSQEQNKINIILKDNGNMSNTTALPGSGLKGMNERLAPFNGHVELKVSGTNNGVTMAGAELHISCEQPKEP</sequence>
<dbReference type="Gene3D" id="3.30.565.10">
    <property type="entry name" value="Histidine kinase-like ATPase, C-terminal domain"/>
    <property type="match status" value="1"/>
</dbReference>
<feature type="transmembrane region" description="Helical" evidence="4">
    <location>
        <begin position="29"/>
        <end position="50"/>
    </location>
</feature>
<dbReference type="PANTHER" id="PTHR24421">
    <property type="entry name" value="NITRATE/NITRITE SENSOR PROTEIN NARX-RELATED"/>
    <property type="match status" value="1"/>
</dbReference>
<keyword evidence="1" id="KW-0808">Transferase</keyword>
<dbReference type="EMBL" id="CP045503">
    <property type="protein sequence ID" value="QPG59017.1"/>
    <property type="molecule type" value="Genomic_DNA"/>
</dbReference>
<evidence type="ECO:0000256" key="3">
    <source>
        <dbReference type="ARBA" id="ARBA00023012"/>
    </source>
</evidence>
<dbReference type="SUPFAM" id="SSF55874">
    <property type="entry name" value="ATPase domain of HSP90 chaperone/DNA topoisomerase II/histidine kinase"/>
    <property type="match status" value="1"/>
</dbReference>
<evidence type="ECO:0000256" key="2">
    <source>
        <dbReference type="ARBA" id="ARBA00022777"/>
    </source>
</evidence>
<keyword evidence="7" id="KW-1185">Reference proteome</keyword>
<keyword evidence="3" id="KW-0902">Two-component regulatory system</keyword>
<feature type="transmembrane region" description="Helical" evidence="4">
    <location>
        <begin position="62"/>
        <end position="87"/>
    </location>
</feature>
<accession>A0ABX6V9H8</accession>
<evidence type="ECO:0000256" key="4">
    <source>
        <dbReference type="SAM" id="Phobius"/>
    </source>
</evidence>
<feature type="transmembrane region" description="Helical" evidence="4">
    <location>
        <begin position="99"/>
        <end position="117"/>
    </location>
</feature>
<evidence type="ECO:0000256" key="1">
    <source>
        <dbReference type="ARBA" id="ARBA00022679"/>
    </source>
</evidence>
<dbReference type="InterPro" id="IPR050482">
    <property type="entry name" value="Sensor_HK_TwoCompSys"/>
</dbReference>
<dbReference type="PANTHER" id="PTHR24421:SF59">
    <property type="entry name" value="OXYGEN SENSOR HISTIDINE KINASE NREB"/>
    <property type="match status" value="1"/>
</dbReference>
<dbReference type="InterPro" id="IPR011712">
    <property type="entry name" value="Sig_transdc_His_kin_sub3_dim/P"/>
</dbReference>
<dbReference type="Pfam" id="PF07730">
    <property type="entry name" value="HisKA_3"/>
    <property type="match status" value="1"/>
</dbReference>
<dbReference type="InterPro" id="IPR036890">
    <property type="entry name" value="HATPase_C_sf"/>
</dbReference>
<keyword evidence="4" id="KW-1133">Transmembrane helix</keyword>
<organism evidence="6 7">
    <name type="scientific">Shewanella eurypsychrophilus</name>
    <dbReference type="NCBI Taxonomy" id="2593656"/>
    <lineage>
        <taxon>Bacteria</taxon>
        <taxon>Pseudomonadati</taxon>
        <taxon>Pseudomonadota</taxon>
        <taxon>Gammaproteobacteria</taxon>
        <taxon>Alteromonadales</taxon>
        <taxon>Shewanellaceae</taxon>
        <taxon>Shewanella</taxon>
    </lineage>
</organism>
<feature type="domain" description="Signal transduction histidine kinase subgroup 3 dimerisation and phosphoacceptor" evidence="5">
    <location>
        <begin position="177"/>
        <end position="237"/>
    </location>
</feature>
<proteinExistence type="predicted"/>
<name>A0ABX6V9H8_9GAMM</name>
<evidence type="ECO:0000313" key="7">
    <source>
        <dbReference type="Proteomes" id="UP000316416"/>
    </source>
</evidence>
<reference evidence="6" key="1">
    <citation type="submission" date="2021-07" db="EMBL/GenBank/DDBJ databases">
        <title>Shewanella sp. YLB-07 whole genome sequence.</title>
        <authorList>
            <person name="Yu L."/>
        </authorList>
    </citation>
    <scope>NUCLEOTIDE SEQUENCE</scope>
    <source>
        <strain evidence="6">YLB-08</strain>
    </source>
</reference>
<dbReference type="Proteomes" id="UP000316416">
    <property type="component" value="Chromosome"/>
</dbReference>
<evidence type="ECO:0000259" key="5">
    <source>
        <dbReference type="Pfam" id="PF07730"/>
    </source>
</evidence>
<keyword evidence="4" id="KW-0472">Membrane</keyword>
<dbReference type="Gene3D" id="1.20.5.1930">
    <property type="match status" value="1"/>
</dbReference>
<protein>
    <submittedName>
        <fullName evidence="6">Two-component sensor histidine kinase</fullName>
    </submittedName>
</protein>
<dbReference type="GO" id="GO:0016301">
    <property type="term" value="F:kinase activity"/>
    <property type="evidence" value="ECO:0007669"/>
    <property type="project" value="UniProtKB-KW"/>
</dbReference>